<evidence type="ECO:0000313" key="1">
    <source>
        <dbReference type="EMBL" id="CAB4896570.1"/>
    </source>
</evidence>
<proteinExistence type="predicted"/>
<organism evidence="1">
    <name type="scientific">freshwater metagenome</name>
    <dbReference type="NCBI Taxonomy" id="449393"/>
    <lineage>
        <taxon>unclassified sequences</taxon>
        <taxon>metagenomes</taxon>
        <taxon>ecological metagenomes</taxon>
    </lineage>
</organism>
<dbReference type="AlphaFoldDB" id="A0A6J7FUZ7"/>
<name>A0A6J7FUZ7_9ZZZZ</name>
<reference evidence="1" key="1">
    <citation type="submission" date="2020-05" db="EMBL/GenBank/DDBJ databases">
        <authorList>
            <person name="Chiriac C."/>
            <person name="Salcher M."/>
            <person name="Ghai R."/>
            <person name="Kavagutti S V."/>
        </authorList>
    </citation>
    <scope>NUCLEOTIDE SEQUENCE</scope>
</reference>
<accession>A0A6J7FUZ7</accession>
<protein>
    <submittedName>
        <fullName evidence="1">Unannotated protein</fullName>
    </submittedName>
</protein>
<dbReference type="EMBL" id="CAFBMK010000010">
    <property type="protein sequence ID" value="CAB4896570.1"/>
    <property type="molecule type" value="Genomic_DNA"/>
</dbReference>
<gene>
    <name evidence="1" type="ORF">UFOPK3564_00336</name>
</gene>
<sequence>MRILTAEQLVFETDGRAMATTPPVAELFRFSMFRAVQRPAGDRSMNRDDRIDTEVSWSAHVNAAGQDIQAEWVNNRATGIVLPPTV</sequence>